<organism evidence="2 3">
    <name type="scientific">Herbiconiux daphne</name>
    <dbReference type="NCBI Taxonomy" id="2970914"/>
    <lineage>
        <taxon>Bacteria</taxon>
        <taxon>Bacillati</taxon>
        <taxon>Actinomycetota</taxon>
        <taxon>Actinomycetes</taxon>
        <taxon>Micrococcales</taxon>
        <taxon>Microbacteriaceae</taxon>
        <taxon>Herbiconiux</taxon>
    </lineage>
</organism>
<dbReference type="InterPro" id="IPR036388">
    <property type="entry name" value="WH-like_DNA-bd_sf"/>
</dbReference>
<dbReference type="Proteomes" id="UP001165586">
    <property type="component" value="Unassembled WGS sequence"/>
</dbReference>
<keyword evidence="3" id="KW-1185">Reference proteome</keyword>
<reference evidence="2" key="1">
    <citation type="submission" date="2022-08" db="EMBL/GenBank/DDBJ databases">
        <authorList>
            <person name="Deng Y."/>
            <person name="Han X.-F."/>
            <person name="Zhang Y.-Q."/>
        </authorList>
    </citation>
    <scope>NUCLEOTIDE SEQUENCE</scope>
    <source>
        <strain evidence="2">CPCC 203386</strain>
    </source>
</reference>
<sequence>MPGDTTLSLLGVGELGERIYRAVVADSTTSVPATARTFGISEEQAMAELEALRSLGLVNRLAVDDEYSAVDPRFAIRVLADRTADHLNRIRDAVPLLAATFDDAQRAQADPSLSRIVSGADEVGGWYNRLEHQAGFEFLAFDRPPYVLATTNPLEEVVLGRGVSWRAVYAAASLTDESAFDDLRRLVAIGEEARVTTDLPVKMAIADRRIALVSLVLSGSAPVALVTEAEPLVRALIELFDSHWRRAVPIPVQRADLETVTQHRMPRPGEQTFRPATDGELALLALFSAGLKDEMIARQLGVSARTVRRRSQDLLRELGSANRFQAGAEAARRGWI</sequence>
<feature type="domain" description="HTH luxR-type" evidence="1">
    <location>
        <begin position="269"/>
        <end position="334"/>
    </location>
</feature>
<dbReference type="CDD" id="cd06170">
    <property type="entry name" value="LuxR_C_like"/>
    <property type="match status" value="1"/>
</dbReference>
<dbReference type="RefSeq" id="WP_259539203.1">
    <property type="nucleotide sequence ID" value="NZ_JANLCJ010000004.1"/>
</dbReference>
<proteinExistence type="predicted"/>
<name>A0ABT2H310_9MICO</name>
<dbReference type="SUPFAM" id="SSF46894">
    <property type="entry name" value="C-terminal effector domain of the bipartite response regulators"/>
    <property type="match status" value="1"/>
</dbReference>
<dbReference type="PANTHER" id="PTHR34293:SF1">
    <property type="entry name" value="HTH-TYPE TRANSCRIPTIONAL REGULATOR TRMBL2"/>
    <property type="match status" value="1"/>
</dbReference>
<dbReference type="PROSITE" id="PS50043">
    <property type="entry name" value="HTH_LUXR_2"/>
    <property type="match status" value="1"/>
</dbReference>
<dbReference type="InterPro" id="IPR000792">
    <property type="entry name" value="Tscrpt_reg_LuxR_C"/>
</dbReference>
<evidence type="ECO:0000313" key="2">
    <source>
        <dbReference type="EMBL" id="MCS5734328.1"/>
    </source>
</evidence>
<evidence type="ECO:0000313" key="3">
    <source>
        <dbReference type="Proteomes" id="UP001165586"/>
    </source>
</evidence>
<protein>
    <submittedName>
        <fullName evidence="2">Helix-turn-helix domain-containing protein</fullName>
    </submittedName>
</protein>
<dbReference type="SMART" id="SM00421">
    <property type="entry name" value="HTH_LUXR"/>
    <property type="match status" value="1"/>
</dbReference>
<dbReference type="Gene3D" id="1.10.10.10">
    <property type="entry name" value="Winged helix-like DNA-binding domain superfamily/Winged helix DNA-binding domain"/>
    <property type="match status" value="1"/>
</dbReference>
<evidence type="ECO:0000259" key="1">
    <source>
        <dbReference type="PROSITE" id="PS50043"/>
    </source>
</evidence>
<dbReference type="InterPro" id="IPR016032">
    <property type="entry name" value="Sig_transdc_resp-reg_C-effctor"/>
</dbReference>
<comment type="caution">
    <text evidence="2">The sequence shown here is derived from an EMBL/GenBank/DDBJ whole genome shotgun (WGS) entry which is preliminary data.</text>
</comment>
<dbReference type="EMBL" id="JANLCJ010000004">
    <property type="protein sequence ID" value="MCS5734328.1"/>
    <property type="molecule type" value="Genomic_DNA"/>
</dbReference>
<accession>A0ABT2H310</accession>
<dbReference type="InterPro" id="IPR051797">
    <property type="entry name" value="TrmB-like"/>
</dbReference>
<gene>
    <name evidence="2" type="ORF">N1032_11325</name>
</gene>
<dbReference type="PANTHER" id="PTHR34293">
    <property type="entry name" value="HTH-TYPE TRANSCRIPTIONAL REGULATOR TRMBL2"/>
    <property type="match status" value="1"/>
</dbReference>